<feature type="compositionally biased region" description="Basic and acidic residues" evidence="1">
    <location>
        <begin position="468"/>
        <end position="502"/>
    </location>
</feature>
<dbReference type="AlphaFoldDB" id="A0AAD3DBL9"/>
<feature type="compositionally biased region" description="Acidic residues" evidence="1">
    <location>
        <begin position="171"/>
        <end position="208"/>
    </location>
</feature>
<feature type="compositionally biased region" description="Basic residues" evidence="1">
    <location>
        <begin position="518"/>
        <end position="527"/>
    </location>
</feature>
<organism evidence="2 3">
    <name type="scientific">Chaetoceros tenuissimus</name>
    <dbReference type="NCBI Taxonomy" id="426638"/>
    <lineage>
        <taxon>Eukaryota</taxon>
        <taxon>Sar</taxon>
        <taxon>Stramenopiles</taxon>
        <taxon>Ochrophyta</taxon>
        <taxon>Bacillariophyta</taxon>
        <taxon>Coscinodiscophyceae</taxon>
        <taxon>Chaetocerotophycidae</taxon>
        <taxon>Chaetocerotales</taxon>
        <taxon>Chaetocerotaceae</taxon>
        <taxon>Chaetoceros</taxon>
    </lineage>
</organism>
<feature type="region of interest" description="Disordered" evidence="1">
    <location>
        <begin position="1"/>
        <end position="238"/>
    </location>
</feature>
<feature type="compositionally biased region" description="Acidic residues" evidence="1">
    <location>
        <begin position="50"/>
        <end position="71"/>
    </location>
</feature>
<sequence length="838" mass="95710">MSKESSKTRNGIALDDSDESEASVESYSKQINDIHENISDVDGVSARDEESIDSGSDDDSDEDENSVESDVDGVSARDEESIDSGSDDDSDEDENSVESDVDGVSARDEESIDSGSDDDSDEDENSVESDVDGVSARDEESIDSGSDDDSDEDENSVESDVDGVSARDVDGDNEDENSVESDVDGVSDEDEKSLDSDGNDDPDEDEDLMDSHVDNSSSRERSVDRLSTSTASTLDMKLVNGIMEEQNYASDDEDSIHEESICAEDRNEDSMSPSSTNKTGGSKRDLSLLFQTRDERIEPYDIAKAKLIKHLGLIKHKCNKGSPKLVYIKQSLEKFKNFDDIEKQYKVCEDYFVDEDEQGFRKLLEREGWVGPWEPNKDEMQDWGKIVRKICVLEDLDWQDRECRAGQTYLTVKEGLKGIHFKDLKKKYKENVDYFTDDKSLQAFVTKKYNWKGKESFEEGGKRKRKELVDLKNNEKDVEENEHPGEENLRKKTKRIGNEKAKGNNLSKEGKNSSNGTKHQRSMRGKVSKQNQRVNKKSRRTKHNPPSSMTTKLSKRKTGGLKDGKKSKASEYKGVQLCSRSQKFVSIIGYKSKQFYLGKFKLQTDAAMCHDLAVPFLQSECRRTYCKNFANKKKYETARKKELQTAYDKCEEQTDYKSFKSRFPRPTFPDEAFLREKFGLNKTEEKTKEPDEFARVTTRLQSKMAAKRREDSTAVAENHPSTEQDQANNEMSAVEVSPTYNRTTNENQDHLVLKKPLMEILQIQPNENQHITDEIEQEIEEYCKILQKEKKCWNEKYLETFPDLSPKELEEKIDFMPSLQKAMVRKWVKDFREASEED</sequence>
<dbReference type="EMBL" id="BLLK01000069">
    <property type="protein sequence ID" value="GFH59624.1"/>
    <property type="molecule type" value="Genomic_DNA"/>
</dbReference>
<dbReference type="Proteomes" id="UP001054902">
    <property type="component" value="Unassembled WGS sequence"/>
</dbReference>
<accession>A0AAD3DBL9</accession>
<feature type="region of interest" description="Disordered" evidence="1">
    <location>
        <begin position="263"/>
        <end position="283"/>
    </location>
</feature>
<protein>
    <recommendedName>
        <fullName evidence="4">AP2/ERF domain-containing protein</fullName>
    </recommendedName>
</protein>
<dbReference type="InterPro" id="IPR016177">
    <property type="entry name" value="DNA-bd_dom_sf"/>
</dbReference>
<evidence type="ECO:0008006" key="4">
    <source>
        <dbReference type="Google" id="ProtNLM"/>
    </source>
</evidence>
<proteinExistence type="predicted"/>
<evidence type="ECO:0000256" key="1">
    <source>
        <dbReference type="SAM" id="MobiDB-lite"/>
    </source>
</evidence>
<evidence type="ECO:0000313" key="2">
    <source>
        <dbReference type="EMBL" id="GFH59624.1"/>
    </source>
</evidence>
<dbReference type="GO" id="GO:0003677">
    <property type="term" value="F:DNA binding"/>
    <property type="evidence" value="ECO:0007669"/>
    <property type="project" value="InterPro"/>
</dbReference>
<feature type="compositionally biased region" description="Polar residues" evidence="1">
    <location>
        <begin position="504"/>
        <end position="517"/>
    </location>
</feature>
<feature type="region of interest" description="Disordered" evidence="1">
    <location>
        <begin position="468"/>
        <end position="567"/>
    </location>
</feature>
<name>A0AAD3DBL9_9STRA</name>
<gene>
    <name evidence="2" type="ORF">CTEN210_16100</name>
</gene>
<feature type="region of interest" description="Disordered" evidence="1">
    <location>
        <begin position="701"/>
        <end position="732"/>
    </location>
</feature>
<comment type="caution">
    <text evidence="2">The sequence shown here is derived from an EMBL/GenBank/DDBJ whole genome shotgun (WGS) entry which is preliminary data.</text>
</comment>
<feature type="compositionally biased region" description="Basic residues" evidence="1">
    <location>
        <begin position="534"/>
        <end position="543"/>
    </location>
</feature>
<feature type="compositionally biased region" description="Polar residues" evidence="1">
    <location>
        <begin position="719"/>
        <end position="731"/>
    </location>
</feature>
<keyword evidence="3" id="KW-1185">Reference proteome</keyword>
<feature type="compositionally biased region" description="Acidic residues" evidence="1">
    <location>
        <begin position="140"/>
        <end position="161"/>
    </location>
</feature>
<feature type="compositionally biased region" description="Basic and acidic residues" evidence="1">
    <location>
        <begin position="209"/>
        <end position="224"/>
    </location>
</feature>
<dbReference type="SUPFAM" id="SSF54171">
    <property type="entry name" value="DNA-binding domain"/>
    <property type="match status" value="1"/>
</dbReference>
<feature type="compositionally biased region" description="Polar residues" evidence="1">
    <location>
        <begin position="270"/>
        <end position="280"/>
    </location>
</feature>
<reference evidence="2 3" key="1">
    <citation type="journal article" date="2021" name="Sci. Rep.">
        <title>The genome of the diatom Chaetoceros tenuissimus carries an ancient integrated fragment of an extant virus.</title>
        <authorList>
            <person name="Hongo Y."/>
            <person name="Kimura K."/>
            <person name="Takaki Y."/>
            <person name="Yoshida Y."/>
            <person name="Baba S."/>
            <person name="Kobayashi G."/>
            <person name="Nagasaki K."/>
            <person name="Hano T."/>
            <person name="Tomaru Y."/>
        </authorList>
    </citation>
    <scope>NUCLEOTIDE SEQUENCE [LARGE SCALE GENOMIC DNA]</scope>
    <source>
        <strain evidence="2 3">NIES-3715</strain>
    </source>
</reference>
<feature type="compositionally biased region" description="Acidic residues" evidence="1">
    <location>
        <begin position="80"/>
        <end position="101"/>
    </location>
</feature>
<feature type="compositionally biased region" description="Acidic residues" evidence="1">
    <location>
        <begin position="110"/>
        <end position="131"/>
    </location>
</feature>
<evidence type="ECO:0000313" key="3">
    <source>
        <dbReference type="Proteomes" id="UP001054902"/>
    </source>
</evidence>